<evidence type="ECO:0000313" key="2">
    <source>
        <dbReference type="Proteomes" id="UP001470230"/>
    </source>
</evidence>
<dbReference type="PANTHER" id="PTHR21575:SF12">
    <property type="entry name" value="PROTEIN HID1"/>
    <property type="match status" value="1"/>
</dbReference>
<dbReference type="InterPro" id="IPR026705">
    <property type="entry name" value="Hid-1/Ecm30"/>
</dbReference>
<comment type="caution">
    <text evidence="1">The sequence shown here is derived from an EMBL/GenBank/DDBJ whole genome shotgun (WGS) entry which is preliminary data.</text>
</comment>
<proteinExistence type="predicted"/>
<accession>A0ABR2KGU9</accession>
<evidence type="ECO:0008006" key="3">
    <source>
        <dbReference type="Google" id="ProtNLM"/>
    </source>
</evidence>
<dbReference type="Proteomes" id="UP001470230">
    <property type="component" value="Unassembled WGS sequence"/>
</dbReference>
<organism evidence="1 2">
    <name type="scientific">Tritrichomonas musculus</name>
    <dbReference type="NCBI Taxonomy" id="1915356"/>
    <lineage>
        <taxon>Eukaryota</taxon>
        <taxon>Metamonada</taxon>
        <taxon>Parabasalia</taxon>
        <taxon>Tritrichomonadida</taxon>
        <taxon>Tritrichomonadidae</taxon>
        <taxon>Tritrichomonas</taxon>
    </lineage>
</organism>
<name>A0ABR2KGU9_9EUKA</name>
<dbReference type="PANTHER" id="PTHR21575">
    <property type="entry name" value="PROTEIN HID1"/>
    <property type="match status" value="1"/>
</dbReference>
<protein>
    <recommendedName>
        <fullName evidence="3">Dymeclin</fullName>
    </recommendedName>
</protein>
<gene>
    <name evidence="1" type="ORF">M9Y10_034728</name>
</gene>
<evidence type="ECO:0000313" key="1">
    <source>
        <dbReference type="EMBL" id="KAK8889971.1"/>
    </source>
</evidence>
<sequence>MGSSSSSLTGFQQCLNQLSQNDYSDDPNFWKEIFQQTTDLNDAILWYPNLLSKIATNQPGNMIKLISVCVYNIDNICTDESKISVSAQQLNILCQVFTSSCSVVLSNQQFSSLFQSVKTLITSFLISAIKCLNIQNLTGMSSTSKSTNKSIRYIKARYDLIHALLCSVNFNYFTRFIENPPLLELSIPDFPSPFFFKMLCELSDKVEVESTLFKNCIALSTKFGSQISSSITSVDPMIFYKYFINNNFDQYGLILFFQCSLYNKQFIEQMFENSTLFLFKILNFSMLRLEEGGISFIHTITVNTIQLILENKNSLSHMNDQFNYKFTTKFQPQQSERLTFTDVTIEVLFNICNSPSLIPNFTQVFKQLSLNVKELSLFCSMKSIELFSISSQNLTKDDSNKIFLTESFLEAFANILQRPDQNEYFRIVMAQQAGSFMFLKQVTALESPAIDIITKYLAAIRQKVLKINRTKVDIAGIDNIVRNLDTKEIFPEVLKFEVPKLKFDGKLESSWSEWSEVLFLQCFRTELERIKQNDLPSAR</sequence>
<dbReference type="EMBL" id="JAPFFF010000005">
    <property type="protein sequence ID" value="KAK8889971.1"/>
    <property type="molecule type" value="Genomic_DNA"/>
</dbReference>
<keyword evidence="2" id="KW-1185">Reference proteome</keyword>
<reference evidence="1 2" key="1">
    <citation type="submission" date="2024-04" db="EMBL/GenBank/DDBJ databases">
        <title>Tritrichomonas musculus Genome.</title>
        <authorList>
            <person name="Alves-Ferreira E."/>
            <person name="Grigg M."/>
            <person name="Lorenzi H."/>
            <person name="Galac M."/>
        </authorList>
    </citation>
    <scope>NUCLEOTIDE SEQUENCE [LARGE SCALE GENOMIC DNA]</scope>
    <source>
        <strain evidence="1 2">EAF2021</strain>
    </source>
</reference>